<evidence type="ECO:0000256" key="4">
    <source>
        <dbReference type="ARBA" id="ARBA00023136"/>
    </source>
</evidence>
<dbReference type="EMBL" id="JAKEKT020000104">
    <property type="protein sequence ID" value="KAL1636205.1"/>
    <property type="molecule type" value="Genomic_DNA"/>
</dbReference>
<evidence type="ECO:0000256" key="7">
    <source>
        <dbReference type="SAM" id="Phobius"/>
    </source>
</evidence>
<feature type="transmembrane region" description="Helical" evidence="7">
    <location>
        <begin position="218"/>
        <end position="238"/>
    </location>
</feature>
<dbReference type="InterPro" id="IPR052337">
    <property type="entry name" value="SAT4-like"/>
</dbReference>
<gene>
    <name evidence="9" type="ORF">SLS58_009899</name>
</gene>
<feature type="region of interest" description="Disordered" evidence="6">
    <location>
        <begin position="291"/>
        <end position="326"/>
    </location>
</feature>
<feature type="compositionally biased region" description="Pro residues" evidence="6">
    <location>
        <begin position="1"/>
        <end position="19"/>
    </location>
</feature>
<keyword evidence="3 7" id="KW-1133">Transmembrane helix</keyword>
<feature type="transmembrane region" description="Helical" evidence="7">
    <location>
        <begin position="68"/>
        <end position="86"/>
    </location>
</feature>
<feature type="compositionally biased region" description="Low complexity" evidence="6">
    <location>
        <begin position="313"/>
        <end position="326"/>
    </location>
</feature>
<proteinExistence type="inferred from homology"/>
<dbReference type="PANTHER" id="PTHR33048">
    <property type="entry name" value="PTH11-LIKE INTEGRAL MEMBRANE PROTEIN (AFU_ORTHOLOGUE AFUA_5G11245)"/>
    <property type="match status" value="1"/>
</dbReference>
<feature type="region of interest" description="Disordered" evidence="6">
    <location>
        <begin position="1"/>
        <end position="21"/>
    </location>
</feature>
<comment type="subcellular location">
    <subcellularLocation>
        <location evidence="1">Membrane</location>
        <topology evidence="1">Multi-pass membrane protein</topology>
    </subcellularLocation>
</comment>
<dbReference type="PANTHER" id="PTHR33048:SF108">
    <property type="entry name" value="INTEGRAL MEMBRANE PROTEIN"/>
    <property type="match status" value="1"/>
</dbReference>
<evidence type="ECO:0000256" key="6">
    <source>
        <dbReference type="SAM" id="MobiDB-lite"/>
    </source>
</evidence>
<dbReference type="InterPro" id="IPR049326">
    <property type="entry name" value="Rhodopsin_dom_fungi"/>
</dbReference>
<feature type="domain" description="Rhodopsin" evidence="8">
    <location>
        <begin position="45"/>
        <end position="282"/>
    </location>
</feature>
<dbReference type="Proteomes" id="UP001521184">
    <property type="component" value="Unassembled WGS sequence"/>
</dbReference>
<organism evidence="9 10">
    <name type="scientific">Diplodia intermedia</name>
    <dbReference type="NCBI Taxonomy" id="856260"/>
    <lineage>
        <taxon>Eukaryota</taxon>
        <taxon>Fungi</taxon>
        <taxon>Dikarya</taxon>
        <taxon>Ascomycota</taxon>
        <taxon>Pezizomycotina</taxon>
        <taxon>Dothideomycetes</taxon>
        <taxon>Dothideomycetes incertae sedis</taxon>
        <taxon>Botryosphaeriales</taxon>
        <taxon>Botryosphaeriaceae</taxon>
        <taxon>Diplodia</taxon>
    </lineage>
</organism>
<evidence type="ECO:0000256" key="5">
    <source>
        <dbReference type="ARBA" id="ARBA00038359"/>
    </source>
</evidence>
<protein>
    <recommendedName>
        <fullName evidence="8">Rhodopsin domain-containing protein</fullName>
    </recommendedName>
</protein>
<feature type="transmembrane region" description="Helical" evidence="7">
    <location>
        <begin position="26"/>
        <end position="47"/>
    </location>
</feature>
<feature type="transmembrane region" description="Helical" evidence="7">
    <location>
        <begin position="183"/>
        <end position="206"/>
    </location>
</feature>
<evidence type="ECO:0000313" key="9">
    <source>
        <dbReference type="EMBL" id="KAL1636205.1"/>
    </source>
</evidence>
<feature type="transmembrane region" description="Helical" evidence="7">
    <location>
        <begin position="106"/>
        <end position="129"/>
    </location>
</feature>
<comment type="caution">
    <text evidence="9">The sequence shown here is derived from an EMBL/GenBank/DDBJ whole genome shotgun (WGS) entry which is preliminary data.</text>
</comment>
<keyword evidence="2 7" id="KW-0812">Transmembrane</keyword>
<reference evidence="9 10" key="1">
    <citation type="journal article" date="2023" name="Plant Dis.">
        <title>First Report of Diplodia intermedia Causing Canker and Dieback Diseases on Apple Trees in Canada.</title>
        <authorList>
            <person name="Ellouze W."/>
            <person name="Ilyukhin E."/>
            <person name="Sulman M."/>
            <person name="Ali S."/>
        </authorList>
    </citation>
    <scope>NUCLEOTIDE SEQUENCE [LARGE SCALE GENOMIC DNA]</scope>
    <source>
        <strain evidence="9 10">M45-28</strain>
    </source>
</reference>
<evidence type="ECO:0000256" key="2">
    <source>
        <dbReference type="ARBA" id="ARBA00022692"/>
    </source>
</evidence>
<keyword evidence="10" id="KW-1185">Reference proteome</keyword>
<evidence type="ECO:0000259" key="8">
    <source>
        <dbReference type="Pfam" id="PF20684"/>
    </source>
</evidence>
<name>A0ABR3T9I8_9PEZI</name>
<dbReference type="Pfam" id="PF20684">
    <property type="entry name" value="Fung_rhodopsin"/>
    <property type="match status" value="1"/>
</dbReference>
<comment type="similarity">
    <text evidence="5">Belongs to the SAT4 family.</text>
</comment>
<accession>A0ABR3T9I8</accession>
<evidence type="ECO:0000256" key="3">
    <source>
        <dbReference type="ARBA" id="ARBA00022989"/>
    </source>
</evidence>
<evidence type="ECO:0000313" key="10">
    <source>
        <dbReference type="Proteomes" id="UP001521184"/>
    </source>
</evidence>
<sequence length="326" mass="34355">MSPVGPPPPPPPAPNPTPSPESRAPLILLGNIIPQIFATAFAVARILSKSWLGGGRHTWGADDTTLTLSWLASLALTTTACLQTRHGAGRHLATLAASDVAPGLQLAYATLLLYNLALALTKVSACLLYARVFADRRNRALCVAALCFVAAYTLPLEAVSAAQCRPVAAVWGKGGRCIDTVPAFYASAACNVVADVWIIAHAVPRVLPLQIPRRQKGLLLFFLSLGWLTIIASIIRVVRISTILREPDKTWVSYDSSIWSAVEVDVGLVCVSAPATWKLVKKVAPGFAEAMTTRQHHPSDRRSSGGGGGDGGSNNEAANDAAGGTR</sequence>
<evidence type="ECO:0000256" key="1">
    <source>
        <dbReference type="ARBA" id="ARBA00004141"/>
    </source>
</evidence>
<keyword evidence="4 7" id="KW-0472">Membrane</keyword>